<evidence type="ECO:0000256" key="1">
    <source>
        <dbReference type="SAM" id="MobiDB-lite"/>
    </source>
</evidence>
<keyword evidence="2" id="KW-0472">Membrane</keyword>
<dbReference type="HOGENOM" id="CLU_834834_0_0_1"/>
<sequence length="333" mass="35576">MSSAEGPPEYMYAVYVTVPLLALVGVGLLVYICCAHKYRFNWFETSLLQESSSSGEQRSFNFYDEKSCFNTQFSPNFYAFGPRSSLVAGTLLPSHANTGCGLANPVTPTVTCVYQNKGGTPYQALPREDTPLSPSEKASDQSKAACSSGSTRTGVDLPTLTVASNVRYVSLRARSEDSMGSNPSSPTSEENSFASSLRRNSHNYLGRTHSQHSTGTPGAGPDTPSTPHGLQYGGGSFGALAATGTGNGTNRRGSSGAIFSGEAEQFWVPPTVLNKKRAQSLIPHVLDHGARNLHGIIHRSENGSIDINEMKKSNKVGEEEEKDEVDEKGGLNP</sequence>
<feature type="region of interest" description="Disordered" evidence="1">
    <location>
        <begin position="123"/>
        <end position="156"/>
    </location>
</feature>
<gene>
    <name evidence="3" type="ORF">CAPTEDRAFT_195346</name>
</gene>
<feature type="compositionally biased region" description="Basic and acidic residues" evidence="1">
    <location>
        <begin position="308"/>
        <end position="317"/>
    </location>
</feature>
<dbReference type="EnsemblMetazoa" id="CapteT195346">
    <property type="protein sequence ID" value="CapteP195346"/>
    <property type="gene ID" value="CapteG195346"/>
</dbReference>
<organism evidence="3">
    <name type="scientific">Capitella teleta</name>
    <name type="common">Polychaete worm</name>
    <dbReference type="NCBI Taxonomy" id="283909"/>
    <lineage>
        <taxon>Eukaryota</taxon>
        <taxon>Metazoa</taxon>
        <taxon>Spiralia</taxon>
        <taxon>Lophotrochozoa</taxon>
        <taxon>Annelida</taxon>
        <taxon>Polychaeta</taxon>
        <taxon>Sedentaria</taxon>
        <taxon>Scolecida</taxon>
        <taxon>Capitellidae</taxon>
        <taxon>Capitella</taxon>
    </lineage>
</organism>
<accession>R7TDD8</accession>
<feature type="transmembrane region" description="Helical" evidence="2">
    <location>
        <begin position="12"/>
        <end position="34"/>
    </location>
</feature>
<keyword evidence="2" id="KW-0812">Transmembrane</keyword>
<reference evidence="4" key="3">
    <citation type="submission" date="2015-06" db="UniProtKB">
        <authorList>
            <consortium name="EnsemblMetazoa"/>
        </authorList>
    </citation>
    <scope>IDENTIFICATION</scope>
</reference>
<feature type="region of interest" description="Disordered" evidence="1">
    <location>
        <begin position="301"/>
        <end position="333"/>
    </location>
</feature>
<dbReference type="Proteomes" id="UP000014760">
    <property type="component" value="Unassembled WGS sequence"/>
</dbReference>
<protein>
    <submittedName>
        <fullName evidence="3 4">Uncharacterized protein</fullName>
    </submittedName>
</protein>
<feature type="compositionally biased region" description="Polar residues" evidence="1">
    <location>
        <begin position="141"/>
        <end position="153"/>
    </location>
</feature>
<reference evidence="3 5" key="2">
    <citation type="journal article" date="2013" name="Nature">
        <title>Insights into bilaterian evolution from three spiralian genomes.</title>
        <authorList>
            <person name="Simakov O."/>
            <person name="Marletaz F."/>
            <person name="Cho S.J."/>
            <person name="Edsinger-Gonzales E."/>
            <person name="Havlak P."/>
            <person name="Hellsten U."/>
            <person name="Kuo D.H."/>
            <person name="Larsson T."/>
            <person name="Lv J."/>
            <person name="Arendt D."/>
            <person name="Savage R."/>
            <person name="Osoegawa K."/>
            <person name="de Jong P."/>
            <person name="Grimwood J."/>
            <person name="Chapman J.A."/>
            <person name="Shapiro H."/>
            <person name="Aerts A."/>
            <person name="Otillar R.P."/>
            <person name="Terry A.Y."/>
            <person name="Boore J.L."/>
            <person name="Grigoriev I.V."/>
            <person name="Lindberg D.R."/>
            <person name="Seaver E.C."/>
            <person name="Weisblat D.A."/>
            <person name="Putnam N.H."/>
            <person name="Rokhsar D.S."/>
        </authorList>
    </citation>
    <scope>NUCLEOTIDE SEQUENCE</scope>
    <source>
        <strain evidence="3 5">I ESC-2004</strain>
    </source>
</reference>
<dbReference type="EMBL" id="AMQN01002932">
    <property type="status" value="NOT_ANNOTATED_CDS"/>
    <property type="molecule type" value="Genomic_DNA"/>
</dbReference>
<keyword evidence="2" id="KW-1133">Transmembrane helix</keyword>
<feature type="compositionally biased region" description="Low complexity" evidence="1">
    <location>
        <begin position="181"/>
        <end position="192"/>
    </location>
</feature>
<evidence type="ECO:0000313" key="3">
    <source>
        <dbReference type="EMBL" id="ELT91517.1"/>
    </source>
</evidence>
<evidence type="ECO:0000313" key="4">
    <source>
        <dbReference type="EnsemblMetazoa" id="CapteP195346"/>
    </source>
</evidence>
<dbReference type="EMBL" id="KB310466">
    <property type="protein sequence ID" value="ELT91517.1"/>
    <property type="molecule type" value="Genomic_DNA"/>
</dbReference>
<dbReference type="OrthoDB" id="6160317at2759"/>
<reference evidence="5" key="1">
    <citation type="submission" date="2012-12" db="EMBL/GenBank/DDBJ databases">
        <authorList>
            <person name="Hellsten U."/>
            <person name="Grimwood J."/>
            <person name="Chapman J.A."/>
            <person name="Shapiro H."/>
            <person name="Aerts A."/>
            <person name="Otillar R.P."/>
            <person name="Terry A.Y."/>
            <person name="Boore J.L."/>
            <person name="Simakov O."/>
            <person name="Marletaz F."/>
            <person name="Cho S.-J."/>
            <person name="Edsinger-Gonzales E."/>
            <person name="Havlak P."/>
            <person name="Kuo D.-H."/>
            <person name="Larsson T."/>
            <person name="Lv J."/>
            <person name="Arendt D."/>
            <person name="Savage R."/>
            <person name="Osoegawa K."/>
            <person name="de Jong P."/>
            <person name="Lindberg D.R."/>
            <person name="Seaver E.C."/>
            <person name="Weisblat D.A."/>
            <person name="Putnam N.H."/>
            <person name="Grigoriev I.V."/>
            <person name="Rokhsar D.S."/>
        </authorList>
    </citation>
    <scope>NUCLEOTIDE SEQUENCE</scope>
    <source>
        <strain evidence="5">I ESC-2004</strain>
    </source>
</reference>
<feature type="compositionally biased region" description="Low complexity" evidence="1">
    <location>
        <begin position="238"/>
        <end position="256"/>
    </location>
</feature>
<proteinExistence type="predicted"/>
<feature type="region of interest" description="Disordered" evidence="1">
    <location>
        <begin position="174"/>
        <end position="256"/>
    </location>
</feature>
<name>R7TDD8_CAPTE</name>
<keyword evidence="5" id="KW-1185">Reference proteome</keyword>
<evidence type="ECO:0000256" key="2">
    <source>
        <dbReference type="SAM" id="Phobius"/>
    </source>
</evidence>
<dbReference type="AlphaFoldDB" id="R7TDD8"/>
<evidence type="ECO:0000313" key="5">
    <source>
        <dbReference type="Proteomes" id="UP000014760"/>
    </source>
</evidence>